<evidence type="ECO:0000256" key="4">
    <source>
        <dbReference type="ARBA" id="ARBA00023014"/>
    </source>
</evidence>
<dbReference type="Gene3D" id="3.40.50.12440">
    <property type="match status" value="2"/>
</dbReference>
<accession>A0A932CR91</accession>
<dbReference type="SUPFAM" id="SSF53706">
    <property type="entry name" value="Formate dehydrogenase/DMSO reductase, domains 1-3"/>
    <property type="match status" value="1"/>
</dbReference>
<protein>
    <submittedName>
        <fullName evidence="6">Molybdopterin-dependent oxidoreductase</fullName>
    </submittedName>
</protein>
<dbReference type="InterPro" id="IPR050123">
    <property type="entry name" value="Prok_molybdopt-oxidoreductase"/>
</dbReference>
<keyword evidence="1" id="KW-0004">4Fe-4S</keyword>
<feature type="non-terminal residue" evidence="6">
    <location>
        <position position="418"/>
    </location>
</feature>
<dbReference type="Proteomes" id="UP000769766">
    <property type="component" value="Unassembled WGS sequence"/>
</dbReference>
<dbReference type="Pfam" id="PF00384">
    <property type="entry name" value="Molybdopterin"/>
    <property type="match status" value="1"/>
</dbReference>
<dbReference type="PROSITE" id="PS51318">
    <property type="entry name" value="TAT"/>
    <property type="match status" value="1"/>
</dbReference>
<dbReference type="InterPro" id="IPR006656">
    <property type="entry name" value="Mopterin_OxRdtase"/>
</dbReference>
<comment type="caution">
    <text evidence="6">The sequence shown here is derived from an EMBL/GenBank/DDBJ whole genome shotgun (WGS) entry which is preliminary data.</text>
</comment>
<evidence type="ECO:0000313" key="7">
    <source>
        <dbReference type="Proteomes" id="UP000769766"/>
    </source>
</evidence>
<keyword evidence="3" id="KW-0408">Iron</keyword>
<dbReference type="GO" id="GO:0051539">
    <property type="term" value="F:4 iron, 4 sulfur cluster binding"/>
    <property type="evidence" value="ECO:0007669"/>
    <property type="project" value="UniProtKB-KW"/>
</dbReference>
<gene>
    <name evidence="6" type="ORF">HYY20_13945</name>
</gene>
<dbReference type="GO" id="GO:0046872">
    <property type="term" value="F:metal ion binding"/>
    <property type="evidence" value="ECO:0007669"/>
    <property type="project" value="UniProtKB-KW"/>
</dbReference>
<keyword evidence="2" id="KW-0479">Metal-binding</keyword>
<dbReference type="InterPro" id="IPR006963">
    <property type="entry name" value="Mopterin_OxRdtase_4Fe-4S_dom"/>
</dbReference>
<keyword evidence="4" id="KW-0411">Iron-sulfur</keyword>
<reference evidence="6" key="1">
    <citation type="submission" date="2020-07" db="EMBL/GenBank/DDBJ databases">
        <title>Huge and variable diversity of episymbiotic CPR bacteria and DPANN archaea in groundwater ecosystems.</title>
        <authorList>
            <person name="He C.Y."/>
            <person name="Keren R."/>
            <person name="Whittaker M."/>
            <person name="Farag I.F."/>
            <person name="Doudna J."/>
            <person name="Cate J.H.D."/>
            <person name="Banfield J.F."/>
        </authorList>
    </citation>
    <scope>NUCLEOTIDE SEQUENCE</scope>
    <source>
        <strain evidence="6">NC_groundwater_672_Ag_B-0.1um_62_36</strain>
    </source>
</reference>
<dbReference type="PANTHER" id="PTHR43105:SF2">
    <property type="entry name" value="RESPIRATORY NITRATE REDUCTASE 2 ALPHA CHAIN"/>
    <property type="match status" value="1"/>
</dbReference>
<evidence type="ECO:0000259" key="5">
    <source>
        <dbReference type="PROSITE" id="PS51669"/>
    </source>
</evidence>
<evidence type="ECO:0000256" key="3">
    <source>
        <dbReference type="ARBA" id="ARBA00023004"/>
    </source>
</evidence>
<dbReference type="PROSITE" id="PS51669">
    <property type="entry name" value="4FE4S_MOW_BIS_MGD"/>
    <property type="match status" value="1"/>
</dbReference>
<organism evidence="6 7">
    <name type="scientific">Tectimicrobiota bacterium</name>
    <dbReference type="NCBI Taxonomy" id="2528274"/>
    <lineage>
        <taxon>Bacteria</taxon>
        <taxon>Pseudomonadati</taxon>
        <taxon>Nitrospinota/Tectimicrobiota group</taxon>
        <taxon>Candidatus Tectimicrobiota</taxon>
    </lineage>
</organism>
<feature type="domain" description="4Fe-4S Mo/W bis-MGD-type" evidence="5">
    <location>
        <begin position="58"/>
        <end position="124"/>
    </location>
</feature>
<dbReference type="EMBL" id="JACPRF010000423">
    <property type="protein sequence ID" value="MBI2877974.1"/>
    <property type="molecule type" value="Genomic_DNA"/>
</dbReference>
<dbReference type="GO" id="GO:0016020">
    <property type="term" value="C:membrane"/>
    <property type="evidence" value="ECO:0007669"/>
    <property type="project" value="TreeGrafter"/>
</dbReference>
<dbReference type="InterPro" id="IPR006311">
    <property type="entry name" value="TAT_signal"/>
</dbReference>
<dbReference type="AlphaFoldDB" id="A0A932CR91"/>
<evidence type="ECO:0000313" key="6">
    <source>
        <dbReference type="EMBL" id="MBI2877974.1"/>
    </source>
</evidence>
<dbReference type="GO" id="GO:0016491">
    <property type="term" value="F:oxidoreductase activity"/>
    <property type="evidence" value="ECO:0007669"/>
    <property type="project" value="InterPro"/>
</dbReference>
<evidence type="ECO:0000256" key="2">
    <source>
        <dbReference type="ARBA" id="ARBA00022723"/>
    </source>
</evidence>
<dbReference type="PANTHER" id="PTHR43105">
    <property type="entry name" value="RESPIRATORY NITRATE REDUCTASE"/>
    <property type="match status" value="1"/>
</dbReference>
<proteinExistence type="predicted"/>
<name>A0A932CR91_UNCTE</name>
<evidence type="ECO:0000256" key="1">
    <source>
        <dbReference type="ARBA" id="ARBA00022485"/>
    </source>
</evidence>
<sequence>MADHTFTRREFFRGTGIAIGSLYLSRLKLKEGWAATPAASAYPYRGWEDLYRQKWTWDKVVRGTHMVNCWYQSSCCWDLYVKGGVVVREEQSAAYPQIAPDSPDFNPRGCQKGGCYSERMYDGARIKYPMRRVGKRGEGKWKRISWDEALGEIADTMMDVIRKEGPERIAWELGTQLSFGPQGTWLGRFGPQLGASLFDMNAEIGDDHHGAAVTFGNIMSEGSADNWFHTDLFLIWGGNPFYTNIPNAHFFLEGRYRGSRVVTISPDYSPSSIHSDQWIPINVGTDAAFGLSMAHVIVKEKLHKEAFLKEQTDMPLLVREDTHQLLRARDLKKGGAEDTFYLYDLATKSIKEAPKKSLTLGKLQPALDGEYEVNTLQGKVKVRPVFDLLKKKLEDYSPEKTAEITGIHPETTRRLARE</sequence>